<evidence type="ECO:0000313" key="2">
    <source>
        <dbReference type="Proteomes" id="UP000019376"/>
    </source>
</evidence>
<dbReference type="AlphaFoldDB" id="S8AY09"/>
<proteinExistence type="predicted"/>
<dbReference type="EMBL" id="KB644409">
    <property type="protein sequence ID" value="EPS26827.1"/>
    <property type="molecule type" value="Genomic_DNA"/>
</dbReference>
<dbReference type="STRING" id="933388.S8AY09"/>
<dbReference type="PhylomeDB" id="S8AY09"/>
<accession>S8AY09</accession>
<dbReference type="HOGENOM" id="CLU_078026_0_0_1"/>
<dbReference type="OrthoDB" id="4480078at2759"/>
<organism evidence="1 2">
    <name type="scientific">Penicillium oxalicum (strain 114-2 / CGMCC 5302)</name>
    <name type="common">Penicillium decumbens</name>
    <dbReference type="NCBI Taxonomy" id="933388"/>
    <lineage>
        <taxon>Eukaryota</taxon>
        <taxon>Fungi</taxon>
        <taxon>Dikarya</taxon>
        <taxon>Ascomycota</taxon>
        <taxon>Pezizomycotina</taxon>
        <taxon>Eurotiomycetes</taxon>
        <taxon>Eurotiomycetidae</taxon>
        <taxon>Eurotiales</taxon>
        <taxon>Aspergillaceae</taxon>
        <taxon>Penicillium</taxon>
    </lineage>
</organism>
<reference evidence="1 2" key="1">
    <citation type="journal article" date="2013" name="PLoS ONE">
        <title>Genomic and secretomic analyses reveal unique features of the lignocellulolytic enzyme system of Penicillium decumbens.</title>
        <authorList>
            <person name="Liu G."/>
            <person name="Zhang L."/>
            <person name="Wei X."/>
            <person name="Zou G."/>
            <person name="Qin Y."/>
            <person name="Ma L."/>
            <person name="Li J."/>
            <person name="Zheng H."/>
            <person name="Wang S."/>
            <person name="Wang C."/>
            <person name="Xun L."/>
            <person name="Zhao G.-P."/>
            <person name="Zhou Z."/>
            <person name="Qu Y."/>
        </authorList>
    </citation>
    <scope>NUCLEOTIDE SEQUENCE [LARGE SCALE GENOMIC DNA]</scope>
    <source>
        <strain evidence="2">114-2 / CGMCC 5302</strain>
    </source>
</reference>
<dbReference type="Proteomes" id="UP000019376">
    <property type="component" value="Unassembled WGS sequence"/>
</dbReference>
<name>S8AY09_PENO1</name>
<sequence>MVRLISKRLVYLATPLGAAAYGIHRSLSYLEDNYPNLPASRYASVALQSPRHPDTQRCAYTDIFAARIPLAALQERACSQTQDNRLALEEAWARAVLNSRILRSEGALLGLWTRGKLDPGDTGENGFYQDCEEKPQRLLNGVAYTQRIPGANADSRGLLIAWEMAEPPRAFFENLARWGYPWRLMSGGRHEMSVSDMYEVPGQGQFVDVRFSGAHDYEMVAIEREKQKVIPAWVMRLHAGYARLILDQAVREVMHAHTLTGGSQMINQPQDEL</sequence>
<protein>
    <submittedName>
        <fullName evidence="1">Uncharacterized protein</fullName>
    </submittedName>
</protein>
<evidence type="ECO:0000313" key="1">
    <source>
        <dbReference type="EMBL" id="EPS26827.1"/>
    </source>
</evidence>
<dbReference type="eggNOG" id="ENOG502S4V9">
    <property type="taxonomic scope" value="Eukaryota"/>
</dbReference>
<gene>
    <name evidence="1" type="ORF">PDE_01766</name>
</gene>
<keyword evidence="2" id="KW-1185">Reference proteome</keyword>